<proteinExistence type="predicted"/>
<sequence>MLNGVTAEGIRIDHCDMTMINAYARGEVSGRDLLAHVCQFTTLTSYQEWLKTGFDRHGSSRKTSVSVEQIVAEVAAYIRRKYLKNDPTAKSGS</sequence>
<organism evidence="1 2">
    <name type="scientific">Massilia timonae CCUG 45783</name>
    <dbReference type="NCBI Taxonomy" id="883126"/>
    <lineage>
        <taxon>Bacteria</taxon>
        <taxon>Pseudomonadati</taxon>
        <taxon>Pseudomonadota</taxon>
        <taxon>Betaproteobacteria</taxon>
        <taxon>Burkholderiales</taxon>
        <taxon>Oxalobacteraceae</taxon>
        <taxon>Telluria group</taxon>
        <taxon>Massilia</taxon>
    </lineage>
</organism>
<dbReference type="Proteomes" id="UP000009874">
    <property type="component" value="Unassembled WGS sequence"/>
</dbReference>
<gene>
    <name evidence="1" type="ORF">HMPREF9710_02597</name>
</gene>
<keyword evidence="2" id="KW-1185">Reference proteome</keyword>
<dbReference type="PATRIC" id="fig|883126.3.peg.2619"/>
<evidence type="ECO:0000313" key="1">
    <source>
        <dbReference type="EMBL" id="EKU82149.1"/>
    </source>
</evidence>
<evidence type="ECO:0000313" key="2">
    <source>
        <dbReference type="Proteomes" id="UP000009874"/>
    </source>
</evidence>
<name>K9DBR8_9BURK</name>
<dbReference type="EMBL" id="AGZI01000030">
    <property type="protein sequence ID" value="EKU82149.1"/>
    <property type="molecule type" value="Genomic_DNA"/>
</dbReference>
<comment type="caution">
    <text evidence="1">The sequence shown here is derived from an EMBL/GenBank/DDBJ whole genome shotgun (WGS) entry which is preliminary data.</text>
</comment>
<dbReference type="AlphaFoldDB" id="K9DBR8"/>
<reference evidence="1 2" key="1">
    <citation type="submission" date="2012-09" db="EMBL/GenBank/DDBJ databases">
        <title>The Genome Sequence of Massilia timonae CCUG 45783.</title>
        <authorList>
            <consortium name="The Broad Institute Genome Sequencing Platform"/>
            <person name="Earl A."/>
            <person name="Ward D."/>
            <person name="Feldgarden M."/>
            <person name="Gevers D."/>
            <person name="Huys G."/>
            <person name="Walker B."/>
            <person name="Young S.K."/>
            <person name="Zeng Q."/>
            <person name="Gargeya S."/>
            <person name="Fitzgerald M."/>
            <person name="Haas B."/>
            <person name="Abouelleil A."/>
            <person name="Alvarado L."/>
            <person name="Arachchi H.M."/>
            <person name="Berlin A.M."/>
            <person name="Chapman S.B."/>
            <person name="Goldberg J."/>
            <person name="Griggs A."/>
            <person name="Gujja S."/>
            <person name="Hansen M."/>
            <person name="Howarth C."/>
            <person name="Imamovic A."/>
            <person name="Larimer J."/>
            <person name="McCowen C."/>
            <person name="Montmayeur A."/>
            <person name="Murphy C."/>
            <person name="Neiman D."/>
            <person name="Pearson M."/>
            <person name="Priest M."/>
            <person name="Roberts A."/>
            <person name="Saif S."/>
            <person name="Shea T."/>
            <person name="Sisk P."/>
            <person name="Sykes S."/>
            <person name="Wortman J."/>
            <person name="Nusbaum C."/>
            <person name="Birren B."/>
        </authorList>
    </citation>
    <scope>NUCLEOTIDE SEQUENCE [LARGE SCALE GENOMIC DNA]</scope>
    <source>
        <strain evidence="1 2">CCUG 45783</strain>
    </source>
</reference>
<protein>
    <submittedName>
        <fullName evidence="1">Uncharacterized protein</fullName>
    </submittedName>
</protein>
<accession>K9DBR8</accession>
<dbReference type="HOGENOM" id="CLU_2396211_0_0_4"/>
<dbReference type="RefSeq" id="WP_005667053.1">
    <property type="nucleotide sequence ID" value="NZ_JH992923.1"/>
</dbReference>